<dbReference type="InterPro" id="IPR011659">
    <property type="entry name" value="WD40"/>
</dbReference>
<dbReference type="PROSITE" id="PS51257">
    <property type="entry name" value="PROKAR_LIPOPROTEIN"/>
    <property type="match status" value="1"/>
</dbReference>
<keyword evidence="4" id="KW-1185">Reference proteome</keyword>
<evidence type="ECO:0008006" key="5">
    <source>
        <dbReference type="Google" id="ProtNLM"/>
    </source>
</evidence>
<protein>
    <recommendedName>
        <fullName evidence="5">WD40 repeat protein</fullName>
    </recommendedName>
</protein>
<proteinExistence type="inferred from homology"/>
<dbReference type="Pfam" id="PF07676">
    <property type="entry name" value="PD40"/>
    <property type="match status" value="2"/>
</dbReference>
<comment type="similarity">
    <text evidence="1">Belongs to the TolB family.</text>
</comment>
<dbReference type="InterPro" id="IPR011042">
    <property type="entry name" value="6-blade_b-propeller_TolB-like"/>
</dbReference>
<dbReference type="Gene3D" id="2.120.10.30">
    <property type="entry name" value="TolB, C-terminal domain"/>
    <property type="match status" value="2"/>
</dbReference>
<dbReference type="RefSeq" id="WP_379943969.1">
    <property type="nucleotide sequence ID" value="NZ_JBHTIB010000028.1"/>
</dbReference>
<name>A0ABW3BWG9_9FLAO</name>
<keyword evidence="2" id="KW-0732">Signal</keyword>
<accession>A0ABW3BWG9</accession>
<dbReference type="SUPFAM" id="SSF69304">
    <property type="entry name" value="Tricorn protease N-terminal domain"/>
    <property type="match status" value="1"/>
</dbReference>
<feature type="signal peptide" evidence="2">
    <location>
        <begin position="1"/>
        <end position="21"/>
    </location>
</feature>
<comment type="caution">
    <text evidence="3">The sequence shown here is derived from an EMBL/GenBank/DDBJ whole genome shotgun (WGS) entry which is preliminary data.</text>
</comment>
<feature type="chain" id="PRO_5045889905" description="WD40 repeat protein" evidence="2">
    <location>
        <begin position="22"/>
        <end position="375"/>
    </location>
</feature>
<evidence type="ECO:0000256" key="1">
    <source>
        <dbReference type="ARBA" id="ARBA00009820"/>
    </source>
</evidence>
<dbReference type="PANTHER" id="PTHR36842">
    <property type="entry name" value="PROTEIN TOLB HOMOLOG"/>
    <property type="match status" value="1"/>
</dbReference>
<dbReference type="Proteomes" id="UP001597011">
    <property type="component" value="Unassembled WGS sequence"/>
</dbReference>
<gene>
    <name evidence="3" type="ORF">ACFQ0I_16025</name>
</gene>
<organism evidence="3 4">
    <name type="scientific">Mariniflexile aquimaris</name>
    <dbReference type="NCBI Taxonomy" id="881009"/>
    <lineage>
        <taxon>Bacteria</taxon>
        <taxon>Pseudomonadati</taxon>
        <taxon>Bacteroidota</taxon>
        <taxon>Flavobacteriia</taxon>
        <taxon>Flavobacteriales</taxon>
        <taxon>Flavobacteriaceae</taxon>
        <taxon>Mariniflexile</taxon>
    </lineage>
</organism>
<evidence type="ECO:0000256" key="2">
    <source>
        <dbReference type="SAM" id="SignalP"/>
    </source>
</evidence>
<dbReference type="EMBL" id="JBHTIB010000028">
    <property type="protein sequence ID" value="MFD0837288.1"/>
    <property type="molecule type" value="Genomic_DNA"/>
</dbReference>
<evidence type="ECO:0000313" key="4">
    <source>
        <dbReference type="Proteomes" id="UP001597011"/>
    </source>
</evidence>
<sequence length="375" mass="42014">MTKFFLTTLSLLFLAAGCVSTVPQGNNASTEEAQVVGSVKSERSLAKNITILKSDGGRVAWSPDGKTIYLDRKDSKRYFDIYKMNPDGSNETCLTCNTNDAVPSGHNGQPAIHPNGELLVFQAQKKEHVGNPGRDKAAEPGLGRYHDLWLLNLKTNHFYQLTNLEDAHNTGILHPHFSKDGKKLTWSQMYNSEKNYWTLKMADFTVDNLGKPHLSNIETFAPGGEGFYENHGLSSDGKTIIFTGNFELTSNPFSFFKQKIYTYAFETKKLVALATERYNESAEYSPIGNKIVWFTSVGNNNRGTDYWSMNYDGSGKKRITDFNNPKISSFKGKVITAADKSFSPDGKYMVAYLQTNLISQDGMTVLIELDDDWYK</sequence>
<reference evidence="4" key="1">
    <citation type="journal article" date="2019" name="Int. J. Syst. Evol. Microbiol.">
        <title>The Global Catalogue of Microorganisms (GCM) 10K type strain sequencing project: providing services to taxonomists for standard genome sequencing and annotation.</title>
        <authorList>
            <consortium name="The Broad Institute Genomics Platform"/>
            <consortium name="The Broad Institute Genome Sequencing Center for Infectious Disease"/>
            <person name="Wu L."/>
            <person name="Ma J."/>
        </authorList>
    </citation>
    <scope>NUCLEOTIDE SEQUENCE [LARGE SCALE GENOMIC DNA]</scope>
    <source>
        <strain evidence="4">CCUG 60529</strain>
    </source>
</reference>
<evidence type="ECO:0000313" key="3">
    <source>
        <dbReference type="EMBL" id="MFD0837288.1"/>
    </source>
</evidence>
<dbReference type="PANTHER" id="PTHR36842:SF1">
    <property type="entry name" value="PROTEIN TOLB"/>
    <property type="match status" value="1"/>
</dbReference>